<dbReference type="EC" id="1.3.1.91" evidence="8"/>
<dbReference type="OrthoDB" id="10262250at2759"/>
<dbReference type="PROSITE" id="PS01136">
    <property type="entry name" value="UPF0034"/>
    <property type="match status" value="1"/>
</dbReference>
<evidence type="ECO:0000313" key="9">
    <source>
        <dbReference type="Proteomes" id="UP000198406"/>
    </source>
</evidence>
<protein>
    <submittedName>
        <fullName evidence="8">tRNA-dihydrouridine synthase 2</fullName>
        <ecNumber evidence="8">1.3.1.91</ecNumber>
    </submittedName>
</protein>
<dbReference type="GO" id="GO:0050660">
    <property type="term" value="F:flavin adenine dinucleotide binding"/>
    <property type="evidence" value="ECO:0007669"/>
    <property type="project" value="InterPro"/>
</dbReference>
<dbReference type="GO" id="GO:0102264">
    <property type="term" value="F:tRNA-dihydrouridine20 synthase activity"/>
    <property type="evidence" value="ECO:0007669"/>
    <property type="project" value="UniProtKB-EC"/>
</dbReference>
<dbReference type="CDD" id="cd02801">
    <property type="entry name" value="DUS_like_FMN"/>
    <property type="match status" value="1"/>
</dbReference>
<evidence type="ECO:0000313" key="8">
    <source>
        <dbReference type="EMBL" id="GAX13873.1"/>
    </source>
</evidence>
<evidence type="ECO:0000256" key="5">
    <source>
        <dbReference type="ARBA" id="ARBA00023002"/>
    </source>
</evidence>
<dbReference type="InterPro" id="IPR052582">
    <property type="entry name" value="tRNA-DUS-like"/>
</dbReference>
<keyword evidence="4" id="KW-0819">tRNA processing</keyword>
<evidence type="ECO:0000256" key="6">
    <source>
        <dbReference type="SAM" id="MobiDB-lite"/>
    </source>
</evidence>
<dbReference type="AlphaFoldDB" id="A0A1Z5JIP4"/>
<dbReference type="Gene3D" id="3.20.20.70">
    <property type="entry name" value="Aldolase class I"/>
    <property type="match status" value="1"/>
</dbReference>
<reference evidence="8 9" key="1">
    <citation type="journal article" date="2015" name="Plant Cell">
        <title>Oil accumulation by the oleaginous diatom Fistulifera solaris as revealed by the genome and transcriptome.</title>
        <authorList>
            <person name="Tanaka T."/>
            <person name="Maeda Y."/>
            <person name="Veluchamy A."/>
            <person name="Tanaka M."/>
            <person name="Abida H."/>
            <person name="Marechal E."/>
            <person name="Bowler C."/>
            <person name="Muto M."/>
            <person name="Sunaga Y."/>
            <person name="Tanaka M."/>
            <person name="Yoshino T."/>
            <person name="Taniguchi T."/>
            <person name="Fukuda Y."/>
            <person name="Nemoto M."/>
            <person name="Matsumoto M."/>
            <person name="Wong P.S."/>
            <person name="Aburatani S."/>
            <person name="Fujibuchi W."/>
        </authorList>
    </citation>
    <scope>NUCLEOTIDE SEQUENCE [LARGE SCALE GENOMIC DNA]</scope>
    <source>
        <strain evidence="8 9">JPCC DA0580</strain>
    </source>
</reference>
<dbReference type="InterPro" id="IPR018517">
    <property type="entry name" value="tRNA_hU_synthase_CS"/>
</dbReference>
<dbReference type="InParanoid" id="A0A1Z5JIP4"/>
<dbReference type="GO" id="GO:0005737">
    <property type="term" value="C:cytoplasm"/>
    <property type="evidence" value="ECO:0007669"/>
    <property type="project" value="TreeGrafter"/>
</dbReference>
<evidence type="ECO:0000256" key="2">
    <source>
        <dbReference type="ARBA" id="ARBA00022630"/>
    </source>
</evidence>
<keyword evidence="5 8" id="KW-0560">Oxidoreductase</keyword>
<evidence type="ECO:0000259" key="7">
    <source>
        <dbReference type="Pfam" id="PF01207"/>
    </source>
</evidence>
<name>A0A1Z5JIP4_FISSO</name>
<proteinExistence type="predicted"/>
<gene>
    <name evidence="8" type="ORF">FisN_5Lh232</name>
</gene>
<feature type="domain" description="DUS-like FMN-binding" evidence="7">
    <location>
        <begin position="23"/>
        <end position="326"/>
    </location>
</feature>
<dbReference type="Pfam" id="PF01207">
    <property type="entry name" value="Dus"/>
    <property type="match status" value="1"/>
</dbReference>
<comment type="cofactor">
    <cofactor evidence="1">
        <name>FMN</name>
        <dbReference type="ChEBI" id="CHEBI:58210"/>
    </cofactor>
</comment>
<keyword evidence="3" id="KW-0288">FMN</keyword>
<dbReference type="PANTHER" id="PTHR45936">
    <property type="entry name" value="TRNA-DIHYDROURIDINE(20) SYNTHASE [NAD(P)+]-LIKE"/>
    <property type="match status" value="1"/>
</dbReference>
<evidence type="ECO:0000256" key="4">
    <source>
        <dbReference type="ARBA" id="ARBA00022694"/>
    </source>
</evidence>
<dbReference type="PANTHER" id="PTHR45936:SF1">
    <property type="entry name" value="TRNA-DIHYDROURIDINE(20) SYNTHASE [NAD(P)+]-LIKE"/>
    <property type="match status" value="1"/>
</dbReference>
<keyword evidence="9" id="KW-1185">Reference proteome</keyword>
<evidence type="ECO:0000256" key="3">
    <source>
        <dbReference type="ARBA" id="ARBA00022643"/>
    </source>
</evidence>
<accession>A0A1Z5JIP4</accession>
<dbReference type="EMBL" id="BDSP01000074">
    <property type="protein sequence ID" value="GAX13873.1"/>
    <property type="molecule type" value="Genomic_DNA"/>
</dbReference>
<dbReference type="InterPro" id="IPR013785">
    <property type="entry name" value="Aldolase_TIM"/>
</dbReference>
<organism evidence="8 9">
    <name type="scientific">Fistulifera solaris</name>
    <name type="common">Oleaginous diatom</name>
    <dbReference type="NCBI Taxonomy" id="1519565"/>
    <lineage>
        <taxon>Eukaryota</taxon>
        <taxon>Sar</taxon>
        <taxon>Stramenopiles</taxon>
        <taxon>Ochrophyta</taxon>
        <taxon>Bacillariophyta</taxon>
        <taxon>Bacillariophyceae</taxon>
        <taxon>Bacillariophycidae</taxon>
        <taxon>Naviculales</taxon>
        <taxon>Naviculaceae</taxon>
        <taxon>Fistulifera</taxon>
    </lineage>
</organism>
<comment type="caution">
    <text evidence="8">The sequence shown here is derived from an EMBL/GenBank/DDBJ whole genome shotgun (WGS) entry which is preliminary data.</text>
</comment>
<feature type="region of interest" description="Disordered" evidence="6">
    <location>
        <begin position="404"/>
        <end position="436"/>
    </location>
</feature>
<keyword evidence="2" id="KW-0285">Flavoprotein</keyword>
<dbReference type="SUPFAM" id="SSF51395">
    <property type="entry name" value="FMN-linked oxidoreductases"/>
    <property type="match status" value="1"/>
</dbReference>
<dbReference type="InterPro" id="IPR035587">
    <property type="entry name" value="DUS-like_FMN-bd"/>
</dbReference>
<feature type="compositionally biased region" description="Basic and acidic residues" evidence="6">
    <location>
        <begin position="404"/>
        <end position="417"/>
    </location>
</feature>
<evidence type="ECO:0000256" key="1">
    <source>
        <dbReference type="ARBA" id="ARBA00001917"/>
    </source>
</evidence>
<sequence>MAGPSSELSIKEKANLLYRGEALAPMVRASTTPLRVLALKYGADFVYTEEIVDRSLIESTRFVNEEMGTVDYNKDLAKFSEKKRKQILNGDVPPLLLRIDPKVERGKLVCQIGSGEPELASEAALKVCQDVDAIDINMGCPKKFSVSGGMGSALLSDKKRACAVVRAVCDVMHPKGLPVSAKIRLLSDVDSTIDFLSGLIEAGANAVAVHGRQRHDNPIYPADWESLRKVVIVFKQKFPNIPILVNGDFYTRDEFDEFRRTTGADGVLLARPALYNTSIFRKPEKTDSQTTPDFGYQSKLLLDKAKVVQDYLHEAVRYGVHYKNTKYVLCEFMSNRRMPIPRTPYLPQIYSAGQTVAKVCNCHSMDAICKLWGLDELVADLCRSSKEQSDPHKYLDSYFLNHENEKPGSDVIDKVKQESPLAKRPKVEAESEMTVA</sequence>
<dbReference type="Proteomes" id="UP000198406">
    <property type="component" value="Unassembled WGS sequence"/>
</dbReference>